<dbReference type="RefSeq" id="WP_058847007.1">
    <property type="nucleotide sequence ID" value="NZ_LOCL01000029.1"/>
</dbReference>
<dbReference type="AlphaFoldDB" id="A0A0W7X7P7"/>
<reference evidence="1 2" key="1">
    <citation type="submission" date="2015-12" db="EMBL/GenBank/DDBJ databases">
        <title>Draft genome sequence of Streptomyces silvensis ATCC 53525, a producer of novel hormone antagonists.</title>
        <authorList>
            <person name="Johnston C.W."/>
            <person name="Li Y."/>
            <person name="Magarvey N.A."/>
        </authorList>
    </citation>
    <scope>NUCLEOTIDE SEQUENCE [LARGE SCALE GENOMIC DNA]</scope>
    <source>
        <strain evidence="1 2">ATCC 53525</strain>
    </source>
</reference>
<keyword evidence="2" id="KW-1185">Reference proteome</keyword>
<proteinExistence type="predicted"/>
<evidence type="ECO:0000313" key="1">
    <source>
        <dbReference type="EMBL" id="KUF18848.1"/>
    </source>
</evidence>
<dbReference type="STRING" id="1765722.AT728_07380"/>
<dbReference type="OrthoDB" id="3541267at2"/>
<gene>
    <name evidence="1" type="ORF">AT728_07380</name>
</gene>
<dbReference type="Proteomes" id="UP000054804">
    <property type="component" value="Unassembled WGS sequence"/>
</dbReference>
<name>A0A0W7X7P7_9ACTN</name>
<comment type="caution">
    <text evidence="1">The sequence shown here is derived from an EMBL/GenBank/DDBJ whole genome shotgun (WGS) entry which is preliminary data.</text>
</comment>
<evidence type="ECO:0000313" key="2">
    <source>
        <dbReference type="Proteomes" id="UP000054804"/>
    </source>
</evidence>
<dbReference type="EMBL" id="LOCL01000029">
    <property type="protein sequence ID" value="KUF18848.1"/>
    <property type="molecule type" value="Genomic_DNA"/>
</dbReference>
<sequence>MTSHRERQERILDDIRRERAAQDAIFGVQDLPNGTGITGDRERANRARAVCDHLFERGEGTYRDVFYEEVMEALAEDDPDKLRAELVQAVAVGVKWLEAIDRAAEAGV</sequence>
<accession>A0A0W7X7P7</accession>
<protein>
    <submittedName>
        <fullName evidence="1">Uncharacterized protein</fullName>
    </submittedName>
</protein>
<organism evidence="1 2">
    <name type="scientific">Streptomyces silvensis</name>
    <dbReference type="NCBI Taxonomy" id="1765722"/>
    <lineage>
        <taxon>Bacteria</taxon>
        <taxon>Bacillati</taxon>
        <taxon>Actinomycetota</taxon>
        <taxon>Actinomycetes</taxon>
        <taxon>Kitasatosporales</taxon>
        <taxon>Streptomycetaceae</taxon>
        <taxon>Streptomyces</taxon>
    </lineage>
</organism>